<name>A0A8J6LFL9_TENMO</name>
<keyword evidence="7" id="KW-0498">Mitosis</keyword>
<feature type="region of interest" description="Disordered" evidence="18">
    <location>
        <begin position="817"/>
        <end position="853"/>
    </location>
</feature>
<organism evidence="19 20">
    <name type="scientific">Tenebrio molitor</name>
    <name type="common">Yellow mealworm beetle</name>
    <dbReference type="NCBI Taxonomy" id="7067"/>
    <lineage>
        <taxon>Eukaryota</taxon>
        <taxon>Metazoa</taxon>
        <taxon>Ecdysozoa</taxon>
        <taxon>Arthropoda</taxon>
        <taxon>Hexapoda</taxon>
        <taxon>Insecta</taxon>
        <taxon>Pterygota</taxon>
        <taxon>Neoptera</taxon>
        <taxon>Endopterygota</taxon>
        <taxon>Coleoptera</taxon>
        <taxon>Polyphaga</taxon>
        <taxon>Cucujiformia</taxon>
        <taxon>Tenebrionidae</taxon>
        <taxon>Tenebrio</taxon>
    </lineage>
</organism>
<comment type="caution">
    <text evidence="19">The sequence shown here is derived from an EMBL/GenBank/DDBJ whole genome shotgun (WGS) entry which is preliminary data.</text>
</comment>
<evidence type="ECO:0000256" key="17">
    <source>
        <dbReference type="ARBA" id="ARBA00065185"/>
    </source>
</evidence>
<evidence type="ECO:0000256" key="15">
    <source>
        <dbReference type="ARBA" id="ARBA00032585"/>
    </source>
</evidence>
<dbReference type="GO" id="GO:0048471">
    <property type="term" value="C:perinuclear region of cytoplasm"/>
    <property type="evidence" value="ECO:0007669"/>
    <property type="project" value="UniProtKB-SubCell"/>
</dbReference>
<evidence type="ECO:0000313" key="19">
    <source>
        <dbReference type="EMBL" id="KAH0810966.1"/>
    </source>
</evidence>
<dbReference type="AlphaFoldDB" id="A0A8J6LFL9"/>
<keyword evidence="4" id="KW-0217">Developmental protein</keyword>
<dbReference type="GO" id="GO:0007346">
    <property type="term" value="P:regulation of mitotic cell cycle"/>
    <property type="evidence" value="ECO:0007669"/>
    <property type="project" value="TreeGrafter"/>
</dbReference>
<keyword evidence="20" id="KW-1185">Reference proteome</keyword>
<evidence type="ECO:0000256" key="6">
    <source>
        <dbReference type="ARBA" id="ARBA00022618"/>
    </source>
</evidence>
<dbReference type="GO" id="GO:0051301">
    <property type="term" value="P:cell division"/>
    <property type="evidence" value="ECO:0007669"/>
    <property type="project" value="UniProtKB-KW"/>
</dbReference>
<feature type="compositionally biased region" description="Polar residues" evidence="18">
    <location>
        <begin position="782"/>
        <end position="797"/>
    </location>
</feature>
<comment type="similarity">
    <text evidence="16">Belongs to the Integrator subunit 13 family.</text>
</comment>
<keyword evidence="13" id="KW-0131">Cell cycle</keyword>
<reference evidence="19" key="2">
    <citation type="submission" date="2021-08" db="EMBL/GenBank/DDBJ databases">
        <authorList>
            <person name="Eriksson T."/>
        </authorList>
    </citation>
    <scope>NUCLEOTIDE SEQUENCE</scope>
    <source>
        <strain evidence="19">Stoneville</strain>
        <tissue evidence="19">Whole head</tissue>
    </source>
</reference>
<dbReference type="PANTHER" id="PTHR12955">
    <property type="entry name" value="SARCOMA ANTIGEN NY-SAR-95-RELATED"/>
    <property type="match status" value="1"/>
</dbReference>
<keyword evidence="9" id="KW-0744">Spermatogenesis</keyword>
<evidence type="ECO:0000256" key="13">
    <source>
        <dbReference type="ARBA" id="ARBA00023306"/>
    </source>
</evidence>
<dbReference type="Pfam" id="PF10221">
    <property type="entry name" value="Mat89Bb"/>
    <property type="match status" value="1"/>
</dbReference>
<keyword evidence="6" id="KW-0132">Cell division</keyword>
<keyword evidence="5" id="KW-0963">Cytoplasm</keyword>
<comment type="subcellular location">
    <subcellularLocation>
        <location evidence="2">Cytoplasm</location>
        <location evidence="2">Perinuclear region</location>
    </subcellularLocation>
    <subcellularLocation>
        <location evidence="1">Nucleus</location>
    </subcellularLocation>
</comment>
<dbReference type="InterPro" id="IPR019355">
    <property type="entry name" value="Cell_cycle_regulator_Mat89Bb"/>
</dbReference>
<reference evidence="19" key="1">
    <citation type="journal article" date="2020" name="J Insects Food Feed">
        <title>The yellow mealworm (Tenebrio molitor) genome: a resource for the emerging insects as food and feed industry.</title>
        <authorList>
            <person name="Eriksson T."/>
            <person name="Andere A."/>
            <person name="Kelstrup H."/>
            <person name="Emery V."/>
            <person name="Picard C."/>
        </authorList>
    </citation>
    <scope>NUCLEOTIDE SEQUENCE</scope>
    <source>
        <strain evidence="19">Stoneville</strain>
        <tissue evidence="19">Whole head</tissue>
    </source>
</reference>
<evidence type="ECO:0000256" key="8">
    <source>
        <dbReference type="ARBA" id="ARBA00022782"/>
    </source>
</evidence>
<dbReference type="GO" id="GO:0007283">
    <property type="term" value="P:spermatogenesis"/>
    <property type="evidence" value="ECO:0007669"/>
    <property type="project" value="UniProtKB-KW"/>
</dbReference>
<dbReference type="Proteomes" id="UP000719412">
    <property type="component" value="Unassembled WGS sequence"/>
</dbReference>
<evidence type="ECO:0000256" key="10">
    <source>
        <dbReference type="ARBA" id="ARBA00023054"/>
    </source>
</evidence>
<evidence type="ECO:0000256" key="12">
    <source>
        <dbReference type="ARBA" id="ARBA00023254"/>
    </source>
</evidence>
<evidence type="ECO:0000313" key="20">
    <source>
        <dbReference type="Proteomes" id="UP000719412"/>
    </source>
</evidence>
<dbReference type="GO" id="GO:0051321">
    <property type="term" value="P:meiotic cell cycle"/>
    <property type="evidence" value="ECO:0007669"/>
    <property type="project" value="UniProtKB-KW"/>
</dbReference>
<evidence type="ECO:0000256" key="14">
    <source>
        <dbReference type="ARBA" id="ARBA00030658"/>
    </source>
</evidence>
<evidence type="ECO:0000256" key="5">
    <source>
        <dbReference type="ARBA" id="ARBA00022490"/>
    </source>
</evidence>
<evidence type="ECO:0000256" key="2">
    <source>
        <dbReference type="ARBA" id="ARBA00004556"/>
    </source>
</evidence>
<feature type="region of interest" description="Disordered" evidence="18">
    <location>
        <begin position="770"/>
        <end position="797"/>
    </location>
</feature>
<dbReference type="PANTHER" id="PTHR12955:SF1">
    <property type="entry name" value="INTEGRATOR COMPLEX SUBUNIT 13"/>
    <property type="match status" value="1"/>
</dbReference>
<dbReference type="EMBL" id="JABDTM020027141">
    <property type="protein sequence ID" value="KAH0810966.1"/>
    <property type="molecule type" value="Genomic_DNA"/>
</dbReference>
<evidence type="ECO:0000256" key="18">
    <source>
        <dbReference type="SAM" id="MobiDB-lite"/>
    </source>
</evidence>
<evidence type="ECO:0000256" key="7">
    <source>
        <dbReference type="ARBA" id="ARBA00022776"/>
    </source>
</evidence>
<evidence type="ECO:0000256" key="3">
    <source>
        <dbReference type="ARBA" id="ARBA00020501"/>
    </source>
</evidence>
<evidence type="ECO:0000256" key="1">
    <source>
        <dbReference type="ARBA" id="ARBA00004123"/>
    </source>
</evidence>
<comment type="subunit">
    <text evidence="17">Belongs to the multiprotein complex Integrator, at least composed of IntS1, IntS2, IntS3, IntS4, omd/IntS5, IntS6, defl/IntS7, IntS8, IntS9, IntS10, IntS11, IntS12, asun/IntS13, IntS14 and IntS15. The core complex associates with protein phosphatase 2A subunits mts/PP2A and Pp2A-29B, to form the Integrator-PP2A (INTAC) complex.</text>
</comment>
<keyword evidence="10" id="KW-0175">Coiled coil</keyword>
<evidence type="ECO:0000256" key="4">
    <source>
        <dbReference type="ARBA" id="ARBA00022473"/>
    </source>
</evidence>
<sequence>MTCADLLIPTVTSSKKPWRTPLAFLYAVIRHSAFRTTCSDGDVTVGWAWRGLLPHYRNYAGLSAFVIVERRYACYRYLVAKNFLRHDCGLDNEAETFLGLDFAFCGSVRIGSEERMKRSSLREISAAVICVIIQLLRRCELSDLQVTKLDISRWVLERLPCLNLTNKLFPSNHKTVFVLDHTPYFGISCESPIELEFLKARGPGFIPMTPICKSLWTSSVESAIEYCRIVWDLFPQGKLVRFIASDTVAHILNTWSPSQQNLSHIMNAMSLIGIPPPHAINRNLEYTVLHGLRAAIEALSDCTDIQAKKKKNQAFGDAQTKLVNRCRVICITSARDNDSMKRLEEIFLSVLQQQNKVATGSERLLVIDHCHLVIINTFPINIESQVNNHPPKNLSSILTTEVHSIKAPMISNKLSTLILEHYNLASTTVTGIPMKEEQNASSSANYDVEIYHASSAHTAILKGNALDSAAIRTIKEGLEYETVTLKWCTPRGCTGSELQNCTGMHRITPVDVNSRPSLCLINFLLNGRSVMLEMPRKAGGKITSHLLASHGGEIFIHTLCTARSVLEDPPSISEGCGGRVTDYRITDFGLLIKQNTLVPTKSVYVDEANRPNQKMKTRLNRHTKYWPLTISSTLIFNLKGFIDPLPAIITKEKITDEEVFQCKHIIYNLISLESKNESLYPLNTGQRVKGQKREDQYKAMWNELETLLKKNLHTSDHRSIYNCLLECHKFNFDEDKLSEKVELDEALRELDHIGPSKTEPDAPRASVIRATTDSPMSPPPLTSINPPVTKQSTSRSSGIYSAPRTLFDMFTSQEKVKSRQEFSGRLTGSGSAKLYASHKYGDSGSRGDGMEVE</sequence>
<evidence type="ECO:0000256" key="16">
    <source>
        <dbReference type="ARBA" id="ARBA00061603"/>
    </source>
</evidence>
<dbReference type="GO" id="GO:0032039">
    <property type="term" value="C:integrator complex"/>
    <property type="evidence" value="ECO:0007669"/>
    <property type="project" value="TreeGrafter"/>
</dbReference>
<gene>
    <name evidence="19" type="ORF">GEV33_011828</name>
</gene>
<protein>
    <recommendedName>
        <fullName evidence="3">Protein asunder</fullName>
    </recommendedName>
    <alternativeName>
        <fullName evidence="15">Cell cycle regulator Mat89Bb</fullName>
    </alternativeName>
    <alternativeName>
        <fullName evidence="14">Set apart in position or space protein</fullName>
    </alternativeName>
</protein>
<dbReference type="GO" id="GO:0051642">
    <property type="term" value="P:centrosome localization"/>
    <property type="evidence" value="ECO:0007669"/>
    <property type="project" value="TreeGrafter"/>
</dbReference>
<proteinExistence type="inferred from homology"/>
<evidence type="ECO:0000256" key="9">
    <source>
        <dbReference type="ARBA" id="ARBA00022871"/>
    </source>
</evidence>
<accession>A0A8J6LFL9</accession>
<dbReference type="GO" id="GO:0030154">
    <property type="term" value="P:cell differentiation"/>
    <property type="evidence" value="ECO:0007669"/>
    <property type="project" value="UniProtKB-KW"/>
</dbReference>
<keyword evidence="12" id="KW-0469">Meiosis</keyword>
<keyword evidence="11" id="KW-0539">Nucleus</keyword>
<keyword evidence="8" id="KW-0221">Differentiation</keyword>
<evidence type="ECO:0000256" key="11">
    <source>
        <dbReference type="ARBA" id="ARBA00023242"/>
    </source>
</evidence>